<dbReference type="AlphaFoldDB" id="A0A6C0IW92"/>
<reference evidence="1" key="1">
    <citation type="journal article" date="2020" name="Nature">
        <title>Giant virus diversity and host interactions through global metagenomics.</title>
        <authorList>
            <person name="Schulz F."/>
            <person name="Roux S."/>
            <person name="Paez-Espino D."/>
            <person name="Jungbluth S."/>
            <person name="Walsh D.A."/>
            <person name="Denef V.J."/>
            <person name="McMahon K.D."/>
            <person name="Konstantinidis K.T."/>
            <person name="Eloe-Fadrosh E.A."/>
            <person name="Kyrpides N.C."/>
            <person name="Woyke T."/>
        </authorList>
    </citation>
    <scope>NUCLEOTIDE SEQUENCE</scope>
    <source>
        <strain evidence="1">GVMAG-M-3300025138-11</strain>
    </source>
</reference>
<proteinExistence type="predicted"/>
<dbReference type="PANTHER" id="PTHR35190:SF2">
    <property type="entry name" value="PROTEIN DCD1B"/>
    <property type="match status" value="1"/>
</dbReference>
<organism evidence="1">
    <name type="scientific">viral metagenome</name>
    <dbReference type="NCBI Taxonomy" id="1070528"/>
    <lineage>
        <taxon>unclassified sequences</taxon>
        <taxon>metagenomes</taxon>
        <taxon>organismal metagenomes</taxon>
    </lineage>
</organism>
<accession>A0A6C0IW92</accession>
<dbReference type="EMBL" id="MN740279">
    <property type="protein sequence ID" value="QHT97528.1"/>
    <property type="molecule type" value="Genomic_DNA"/>
</dbReference>
<dbReference type="InterPro" id="IPR047803">
    <property type="entry name" value="DCD1A/B-like"/>
</dbReference>
<dbReference type="Gene3D" id="3.60.60.10">
    <property type="entry name" value="Penicillin V Acylase, Chain A"/>
    <property type="match status" value="1"/>
</dbReference>
<dbReference type="PANTHER" id="PTHR35190">
    <property type="entry name" value="PROTEIN DCD1B"/>
    <property type="match status" value="1"/>
</dbReference>
<protein>
    <submittedName>
        <fullName evidence="1">Uncharacterized protein</fullName>
    </submittedName>
</protein>
<evidence type="ECO:0000313" key="1">
    <source>
        <dbReference type="EMBL" id="QHT97528.1"/>
    </source>
</evidence>
<name>A0A6C0IW92_9ZZZZ</name>
<sequence>MQIIFWICYYVKCFINMVYALTKTLYNRYILHSKNYVKKFLSHNKTKYKPKIKINDYLYLIKLSGNYYSMGKQYGIKTKTIIKRDKEIMTNFIIKNQTIFNKKIPKKYRENNIFISLKKYAKDLVKYMNKDILEFTKGVAYSTNIDYNELIYINLFTDITDNHCILLSKKINGKTFNMRTLDFGIPLLTHCLTVFKPKNKKPYINLAPSIFFGCCTGVSETIFFGESFYDIALDNQISINGMPYHHFSHLILSECETIDDANKLLSNLDRKSNLQLLISDRQKSKMYLSSKNKFLVQQDSDKQDIIFSVTPNEKSNFNKNFHYLDSIQNIIDFFIPNTKSGELHIMMNYGDNLYISVTTKFFQSYNNNFYKFSIKKLIK</sequence>